<sequence length="116" mass="13565">MNQVPERVKLQLSALRHDSLFANAQRKKKLDLRINKNVDYFKKTDISGILQGYKDSITPDTWQMIKEQKQDWVDVYSNDDIYEIMRKSPDNILCLGIRVQRDEEAITNPAKGLKLL</sequence>
<dbReference type="EMBL" id="CAJOBB010021018">
    <property type="protein sequence ID" value="CAF4372403.1"/>
    <property type="molecule type" value="Genomic_DNA"/>
</dbReference>
<evidence type="ECO:0000313" key="1">
    <source>
        <dbReference type="EMBL" id="CAF4372403.1"/>
    </source>
</evidence>
<name>A0A820MC94_9BILA</name>
<organism evidence="1 2">
    <name type="scientific">Adineta steineri</name>
    <dbReference type="NCBI Taxonomy" id="433720"/>
    <lineage>
        <taxon>Eukaryota</taxon>
        <taxon>Metazoa</taxon>
        <taxon>Spiralia</taxon>
        <taxon>Gnathifera</taxon>
        <taxon>Rotifera</taxon>
        <taxon>Eurotatoria</taxon>
        <taxon>Bdelloidea</taxon>
        <taxon>Adinetida</taxon>
        <taxon>Adinetidae</taxon>
        <taxon>Adineta</taxon>
    </lineage>
</organism>
<protein>
    <submittedName>
        <fullName evidence="1">Uncharacterized protein</fullName>
    </submittedName>
</protein>
<accession>A0A820MC94</accession>
<dbReference type="Proteomes" id="UP000663868">
    <property type="component" value="Unassembled WGS sequence"/>
</dbReference>
<gene>
    <name evidence="1" type="ORF">KXQ929_LOCUS49435</name>
</gene>
<proteinExistence type="predicted"/>
<dbReference type="AlphaFoldDB" id="A0A820MC94"/>
<comment type="caution">
    <text evidence="1">The sequence shown here is derived from an EMBL/GenBank/DDBJ whole genome shotgun (WGS) entry which is preliminary data.</text>
</comment>
<evidence type="ECO:0000313" key="2">
    <source>
        <dbReference type="Proteomes" id="UP000663868"/>
    </source>
</evidence>
<reference evidence="1" key="1">
    <citation type="submission" date="2021-02" db="EMBL/GenBank/DDBJ databases">
        <authorList>
            <person name="Nowell W R."/>
        </authorList>
    </citation>
    <scope>NUCLEOTIDE SEQUENCE</scope>
</reference>
<feature type="non-terminal residue" evidence="1">
    <location>
        <position position="1"/>
    </location>
</feature>